<evidence type="ECO:0000313" key="4">
    <source>
        <dbReference type="EMBL" id="ABD88051.1"/>
    </source>
</evidence>
<dbReference type="AlphaFoldDB" id="Q214Y5"/>
<feature type="transmembrane region" description="Helical" evidence="1">
    <location>
        <begin position="336"/>
        <end position="354"/>
    </location>
</feature>
<dbReference type="GO" id="GO:0004888">
    <property type="term" value="F:transmembrane signaling receptor activity"/>
    <property type="evidence" value="ECO:0007669"/>
    <property type="project" value="InterPro"/>
</dbReference>
<keyword evidence="2" id="KW-0732">Signal</keyword>
<dbReference type="SUPFAM" id="SSF63712">
    <property type="entry name" value="Nicotinic receptor ligand binding domain-like"/>
    <property type="match status" value="1"/>
</dbReference>
<name>Q214Y5_RHOPB</name>
<dbReference type="InterPro" id="IPR006202">
    <property type="entry name" value="Neur_chan_lig-bd"/>
</dbReference>
<feature type="chain" id="PRO_5004199794" description="Neurotransmitter-gated ion-channel ligand-binding domain-containing protein" evidence="2">
    <location>
        <begin position="27"/>
        <end position="356"/>
    </location>
</feature>
<dbReference type="PANTHER" id="PTHR18945">
    <property type="entry name" value="NEUROTRANSMITTER GATED ION CHANNEL"/>
    <property type="match status" value="1"/>
</dbReference>
<dbReference type="OrthoDB" id="1326189at2"/>
<dbReference type="STRING" id="316056.RPC_2500"/>
<dbReference type="KEGG" id="rpc:RPC_2500"/>
<dbReference type="Pfam" id="PF02931">
    <property type="entry name" value="Neur_chan_LBD"/>
    <property type="match status" value="1"/>
</dbReference>
<dbReference type="HOGENOM" id="CLU_784988_0_0_5"/>
<dbReference type="InterPro" id="IPR036734">
    <property type="entry name" value="Neur_chan_lig-bd_sf"/>
</dbReference>
<dbReference type="GO" id="GO:0005230">
    <property type="term" value="F:extracellular ligand-gated monoatomic ion channel activity"/>
    <property type="evidence" value="ECO:0007669"/>
    <property type="project" value="InterPro"/>
</dbReference>
<keyword evidence="1" id="KW-0472">Membrane</keyword>
<feature type="transmembrane region" description="Helical" evidence="1">
    <location>
        <begin position="262"/>
        <end position="282"/>
    </location>
</feature>
<dbReference type="Gene3D" id="2.70.170.10">
    <property type="entry name" value="Neurotransmitter-gated ion-channel ligand-binding domain"/>
    <property type="match status" value="1"/>
</dbReference>
<keyword evidence="1" id="KW-0812">Transmembrane</keyword>
<feature type="domain" description="Neurotransmitter-gated ion-channel ligand-binding" evidence="3">
    <location>
        <begin position="36"/>
        <end position="197"/>
    </location>
</feature>
<dbReference type="EMBL" id="CP000301">
    <property type="protein sequence ID" value="ABD88051.1"/>
    <property type="molecule type" value="Genomic_DNA"/>
</dbReference>
<accession>Q214Y5</accession>
<keyword evidence="1" id="KW-1133">Transmembrane helix</keyword>
<evidence type="ECO:0000259" key="3">
    <source>
        <dbReference type="Pfam" id="PF02931"/>
    </source>
</evidence>
<dbReference type="eggNOG" id="COG5361">
    <property type="taxonomic scope" value="Bacteria"/>
</dbReference>
<feature type="transmembrane region" description="Helical" evidence="1">
    <location>
        <begin position="230"/>
        <end position="250"/>
    </location>
</feature>
<gene>
    <name evidence="4" type="ordered locus">RPC_2500</name>
</gene>
<evidence type="ECO:0000256" key="2">
    <source>
        <dbReference type="SAM" id="SignalP"/>
    </source>
</evidence>
<organism evidence="4">
    <name type="scientific">Rhodopseudomonas palustris (strain BisB18)</name>
    <dbReference type="NCBI Taxonomy" id="316056"/>
    <lineage>
        <taxon>Bacteria</taxon>
        <taxon>Pseudomonadati</taxon>
        <taxon>Pseudomonadota</taxon>
        <taxon>Alphaproteobacteria</taxon>
        <taxon>Hyphomicrobiales</taxon>
        <taxon>Nitrobacteraceae</taxon>
        <taxon>Rhodopseudomonas</taxon>
    </lineage>
</organism>
<feature type="transmembrane region" description="Helical" evidence="1">
    <location>
        <begin position="294"/>
        <end position="315"/>
    </location>
</feature>
<reference evidence="4" key="1">
    <citation type="submission" date="2006-03" db="EMBL/GenBank/DDBJ databases">
        <title>Complete sequence of Rhodopseudomonas palustris BisB18.</title>
        <authorList>
            <consortium name="US DOE Joint Genome Institute"/>
            <person name="Copeland A."/>
            <person name="Lucas S."/>
            <person name="Lapidus A."/>
            <person name="Barry K."/>
            <person name="Detter J.C."/>
            <person name="Glavina del Rio T."/>
            <person name="Hammon N."/>
            <person name="Israni S."/>
            <person name="Dalin E."/>
            <person name="Tice H."/>
            <person name="Pitluck S."/>
            <person name="Chain P."/>
            <person name="Malfatti S."/>
            <person name="Shin M."/>
            <person name="Vergez L."/>
            <person name="Schmutz J."/>
            <person name="Larimer F."/>
            <person name="Land M."/>
            <person name="Hauser L."/>
            <person name="Pelletier D.A."/>
            <person name="Kyrpides N."/>
            <person name="Anderson I."/>
            <person name="Oda Y."/>
            <person name="Harwood C.S."/>
            <person name="Richardson P."/>
        </authorList>
    </citation>
    <scope>NUCLEOTIDE SEQUENCE [LARGE SCALE GENOMIC DNA]</scope>
    <source>
        <strain evidence="4">BisB18</strain>
    </source>
</reference>
<dbReference type="Gene3D" id="1.20.58.390">
    <property type="entry name" value="Neurotransmitter-gated ion-channel transmembrane domain"/>
    <property type="match status" value="1"/>
</dbReference>
<evidence type="ECO:0000256" key="1">
    <source>
        <dbReference type="SAM" id="Phobius"/>
    </source>
</evidence>
<dbReference type="InterPro" id="IPR038050">
    <property type="entry name" value="Neuro_actylchol_rec"/>
</dbReference>
<proteinExistence type="predicted"/>
<protein>
    <recommendedName>
        <fullName evidence="3">Neurotransmitter-gated ion-channel ligand-binding domain-containing protein</fullName>
    </recommendedName>
</protein>
<sequence length="356" mass="39138">MRAMIRALLTLCFACILAGIAGPGFAAEKDELPSGVELPVRVRVGLRVIDITEIKEVGGRARLFVEVTQRWNDPRRRFDPLETGAPRIDRVGDEAQQFVGSIWTPGLVISNQLSEPQSRSQAVSAYADGDVVLVDRYEADFRVAMDMQAFPFDRQQIALSFSLPRYPKQDAVLVTTETDRLFSRVENRLTVIDWRPLALSFAYDESTGWNARSYSQLNATVGLERMSERYLLRLFIPIISTLAVSIFVLWLPGASPKDSGGLVFSALLALAAISFTFEASFPGSISLNTPIAKIISLGYLYLVLVVLIDGVVAGSCKDPASRFHVLACEVRGHTKWALPAIMTIVCAAAVIRAMPV</sequence>
<dbReference type="RefSeq" id="WP_011472948.1">
    <property type="nucleotide sequence ID" value="NC_007925.1"/>
</dbReference>
<dbReference type="InterPro" id="IPR006201">
    <property type="entry name" value="Neur_channel"/>
</dbReference>
<dbReference type="GO" id="GO:0016020">
    <property type="term" value="C:membrane"/>
    <property type="evidence" value="ECO:0007669"/>
    <property type="project" value="InterPro"/>
</dbReference>
<feature type="signal peptide" evidence="2">
    <location>
        <begin position="1"/>
        <end position="26"/>
    </location>
</feature>